<organism evidence="1">
    <name type="scientific">uncultured prokaryote</name>
    <dbReference type="NCBI Taxonomy" id="198431"/>
    <lineage>
        <taxon>unclassified sequences</taxon>
        <taxon>environmental samples</taxon>
    </lineage>
</organism>
<dbReference type="EMBL" id="LN854006">
    <property type="protein sequence ID" value="CRY97286.1"/>
    <property type="molecule type" value="Genomic_DNA"/>
</dbReference>
<protein>
    <submittedName>
        <fullName evidence="1">Uncharacterized protein</fullName>
    </submittedName>
</protein>
<proteinExistence type="predicted"/>
<dbReference type="AlphaFoldDB" id="A0A0H5Q5K7"/>
<accession>A0A0H5Q5K7</accession>
<name>A0A0H5Q5K7_9ZZZZ</name>
<reference evidence="1" key="1">
    <citation type="submission" date="2015-06" db="EMBL/GenBank/DDBJ databases">
        <authorList>
            <person name="Joergensen T."/>
        </authorList>
    </citation>
    <scope>NUCLEOTIDE SEQUENCE</scope>
    <source>
        <strain evidence="1">RGFK1465</strain>
    </source>
</reference>
<evidence type="ECO:0000313" key="1">
    <source>
        <dbReference type="EMBL" id="CRY97286.1"/>
    </source>
</evidence>
<sequence length="190" mass="19220">MATFRLAVDINWTHGSGSPGANVWHGRTTSGLDGSEIGGLVDDLEAFYTSIASLYTSDTVLSFSGEVAGVGDDADDSLVVPGWTVTGSGSPNALSTALQLCISWRTGSGGRSGRGRTFIGPFNASTADANGLPLASKTASLNAAAAALVAAGGARGNGSFGVYSPTDNVIRDFVSGAAANKFAILRSRRD</sequence>
<reference evidence="1" key="2">
    <citation type="submission" date="2015-07" db="EMBL/GenBank/DDBJ databases">
        <title>Plasmids, circular viruses and viroids from rat gut.</title>
        <authorList>
            <person name="Jorgensen T.J."/>
            <person name="Hansen M.A."/>
            <person name="Xu Z."/>
            <person name="Tabak M.A."/>
            <person name="Sorensen S.J."/>
            <person name="Hansen L.H."/>
        </authorList>
    </citation>
    <scope>NUCLEOTIDE SEQUENCE</scope>
    <source>
        <strain evidence="1">RGFK1465</strain>
    </source>
</reference>